<dbReference type="EMBL" id="JBHSGI010000002">
    <property type="protein sequence ID" value="MFC4667974.1"/>
    <property type="molecule type" value="Genomic_DNA"/>
</dbReference>
<sequence length="189" mass="20752">MSDAFAFFRSWLNDPKRVSSVVPSSPRLAEMITSQVDPRMGPVIELGPGTGVFTRALVNRGVAPADLTLIELGEEFLPMLRKRYPEATILSEDAARLERLAPGNRRLHGAAVSGLPLLAMPPATVLRILSGTFRLLAPGGQFFQFTYGWRCPVPAPMLQRLGLEAHRVGVTLENIPPATVYRISRMPLH</sequence>
<dbReference type="SUPFAM" id="SSF53335">
    <property type="entry name" value="S-adenosyl-L-methionine-dependent methyltransferases"/>
    <property type="match status" value="1"/>
</dbReference>
<dbReference type="Gene3D" id="3.40.50.150">
    <property type="entry name" value="Vaccinia Virus protein VP39"/>
    <property type="match status" value="1"/>
</dbReference>
<accession>A0ABV9KDH3</accession>
<protein>
    <submittedName>
        <fullName evidence="2">Class I SAM-dependent methyltransferase</fullName>
    </submittedName>
</protein>
<keyword evidence="3" id="KW-1185">Reference proteome</keyword>
<dbReference type="GO" id="GO:0008168">
    <property type="term" value="F:methyltransferase activity"/>
    <property type="evidence" value="ECO:0007669"/>
    <property type="project" value="UniProtKB-KW"/>
</dbReference>
<reference evidence="3" key="1">
    <citation type="journal article" date="2019" name="Int. J. Syst. Evol. Microbiol.">
        <title>The Global Catalogue of Microorganisms (GCM) 10K type strain sequencing project: providing services to taxonomists for standard genome sequencing and annotation.</title>
        <authorList>
            <consortium name="The Broad Institute Genomics Platform"/>
            <consortium name="The Broad Institute Genome Sequencing Center for Infectious Disease"/>
            <person name="Wu L."/>
            <person name="Ma J."/>
        </authorList>
    </citation>
    <scope>NUCLEOTIDE SEQUENCE [LARGE SCALE GENOMIC DNA]</scope>
    <source>
        <strain evidence="3">CGMCC 4.7283</strain>
    </source>
</reference>
<evidence type="ECO:0000313" key="3">
    <source>
        <dbReference type="Proteomes" id="UP001595973"/>
    </source>
</evidence>
<dbReference type="GO" id="GO:0032259">
    <property type="term" value="P:methylation"/>
    <property type="evidence" value="ECO:0007669"/>
    <property type="project" value="UniProtKB-KW"/>
</dbReference>
<organism evidence="2 3">
    <name type="scientific">Seohaeicola nanhaiensis</name>
    <dbReference type="NCBI Taxonomy" id="1387282"/>
    <lineage>
        <taxon>Bacteria</taxon>
        <taxon>Pseudomonadati</taxon>
        <taxon>Pseudomonadota</taxon>
        <taxon>Alphaproteobacteria</taxon>
        <taxon>Rhodobacterales</taxon>
        <taxon>Roseobacteraceae</taxon>
        <taxon>Seohaeicola</taxon>
    </lineage>
</organism>
<comment type="caution">
    <text evidence="2">The sequence shown here is derived from an EMBL/GenBank/DDBJ whole genome shotgun (WGS) entry which is preliminary data.</text>
</comment>
<dbReference type="CDD" id="cd02440">
    <property type="entry name" value="AdoMet_MTases"/>
    <property type="match status" value="1"/>
</dbReference>
<dbReference type="Proteomes" id="UP001595973">
    <property type="component" value="Unassembled WGS sequence"/>
</dbReference>
<name>A0ABV9KDH3_9RHOB</name>
<gene>
    <name evidence="2" type="ORF">ACFO5X_05355</name>
</gene>
<evidence type="ECO:0000259" key="1">
    <source>
        <dbReference type="Pfam" id="PF13649"/>
    </source>
</evidence>
<feature type="domain" description="Methyltransferase" evidence="1">
    <location>
        <begin position="43"/>
        <end position="140"/>
    </location>
</feature>
<keyword evidence="2" id="KW-0808">Transferase</keyword>
<dbReference type="RefSeq" id="WP_380716207.1">
    <property type="nucleotide sequence ID" value="NZ_JBHSGI010000002.1"/>
</dbReference>
<dbReference type="InterPro" id="IPR029063">
    <property type="entry name" value="SAM-dependent_MTases_sf"/>
</dbReference>
<proteinExistence type="predicted"/>
<dbReference type="Pfam" id="PF13649">
    <property type="entry name" value="Methyltransf_25"/>
    <property type="match status" value="1"/>
</dbReference>
<evidence type="ECO:0000313" key="2">
    <source>
        <dbReference type="EMBL" id="MFC4667974.1"/>
    </source>
</evidence>
<keyword evidence="2" id="KW-0489">Methyltransferase</keyword>
<dbReference type="InterPro" id="IPR041698">
    <property type="entry name" value="Methyltransf_25"/>
</dbReference>